<evidence type="ECO:0000313" key="3">
    <source>
        <dbReference type="Proteomes" id="UP001501563"/>
    </source>
</evidence>
<sequence length="62" mass="6676">MSTVITDVNGLIWDRSISGQLRMTASPDRDDSPMNDEVKDSGKPKLGVPDTTAQNLDCKASP</sequence>
<dbReference type="EMBL" id="BAAAZA010000025">
    <property type="protein sequence ID" value="GAA3889338.1"/>
    <property type="molecule type" value="Genomic_DNA"/>
</dbReference>
<organism evidence="2 3">
    <name type="scientific">Streptomyces lannensis</name>
    <dbReference type="NCBI Taxonomy" id="766498"/>
    <lineage>
        <taxon>Bacteria</taxon>
        <taxon>Bacillati</taxon>
        <taxon>Actinomycetota</taxon>
        <taxon>Actinomycetes</taxon>
        <taxon>Kitasatosporales</taxon>
        <taxon>Streptomycetaceae</taxon>
        <taxon>Streptomyces</taxon>
    </lineage>
</organism>
<evidence type="ECO:0000313" key="2">
    <source>
        <dbReference type="EMBL" id="GAA3889338.1"/>
    </source>
</evidence>
<reference evidence="3" key="1">
    <citation type="journal article" date="2019" name="Int. J. Syst. Evol. Microbiol.">
        <title>The Global Catalogue of Microorganisms (GCM) 10K type strain sequencing project: providing services to taxonomists for standard genome sequencing and annotation.</title>
        <authorList>
            <consortium name="The Broad Institute Genomics Platform"/>
            <consortium name="The Broad Institute Genome Sequencing Center for Infectious Disease"/>
            <person name="Wu L."/>
            <person name="Ma J."/>
        </authorList>
    </citation>
    <scope>NUCLEOTIDE SEQUENCE [LARGE SCALE GENOMIC DNA]</scope>
    <source>
        <strain evidence="3">JCM 16578</strain>
    </source>
</reference>
<protein>
    <submittedName>
        <fullName evidence="2">Uncharacterized protein</fullName>
    </submittedName>
</protein>
<feature type="region of interest" description="Disordered" evidence="1">
    <location>
        <begin position="18"/>
        <end position="62"/>
    </location>
</feature>
<dbReference type="Proteomes" id="UP001501563">
    <property type="component" value="Unassembled WGS sequence"/>
</dbReference>
<gene>
    <name evidence="2" type="ORF">GCM10022207_66040</name>
</gene>
<comment type="caution">
    <text evidence="2">The sequence shown here is derived from an EMBL/GenBank/DDBJ whole genome shotgun (WGS) entry which is preliminary data.</text>
</comment>
<proteinExistence type="predicted"/>
<keyword evidence="3" id="KW-1185">Reference proteome</keyword>
<name>A0ABP7L034_9ACTN</name>
<feature type="compositionally biased region" description="Basic and acidic residues" evidence="1">
    <location>
        <begin position="27"/>
        <end position="43"/>
    </location>
</feature>
<evidence type="ECO:0000256" key="1">
    <source>
        <dbReference type="SAM" id="MobiDB-lite"/>
    </source>
</evidence>
<accession>A0ABP7L034</accession>
<dbReference type="RefSeq" id="WP_331268422.1">
    <property type="nucleotide sequence ID" value="NZ_BAAAZA010000025.1"/>
</dbReference>